<keyword evidence="7" id="KW-0727">SH2 domain</keyword>
<evidence type="ECO:0000259" key="11">
    <source>
        <dbReference type="PROSITE" id="PS50001"/>
    </source>
</evidence>
<keyword evidence="3 9" id="KW-0418">Kinase</keyword>
<dbReference type="InterPro" id="IPR001245">
    <property type="entry name" value="Ser-Thr/Tyr_kinase_cat_dom"/>
</dbReference>
<dbReference type="GO" id="GO:0004715">
    <property type="term" value="F:non-membrane spanning protein tyrosine kinase activity"/>
    <property type="evidence" value="ECO:0007669"/>
    <property type="project" value="UniProtKB-EC"/>
</dbReference>
<dbReference type="Gene3D" id="3.30.200.20">
    <property type="entry name" value="Phosphorylase Kinase, domain 1"/>
    <property type="match status" value="1"/>
</dbReference>
<keyword evidence="1 9" id="KW-0808">Transferase</keyword>
<feature type="domain" description="SH2" evidence="11">
    <location>
        <begin position="75"/>
        <end position="166"/>
    </location>
</feature>
<feature type="compositionally biased region" description="Basic residues" evidence="10">
    <location>
        <begin position="13"/>
        <end position="26"/>
    </location>
</feature>
<evidence type="ECO:0000256" key="10">
    <source>
        <dbReference type="SAM" id="MobiDB-lite"/>
    </source>
</evidence>
<feature type="binding site" evidence="8">
    <location>
        <position position="210"/>
    </location>
    <ligand>
        <name>ATP</name>
        <dbReference type="ChEBI" id="CHEBI:30616"/>
    </ligand>
</feature>
<feature type="compositionally biased region" description="Basic and acidic residues" evidence="10">
    <location>
        <begin position="1"/>
        <end position="12"/>
    </location>
</feature>
<protein>
    <recommendedName>
        <fullName evidence="9">Tyrosine-protein kinase</fullName>
        <ecNumber evidence="9">2.7.10.2</ecNumber>
    </recommendedName>
</protein>
<dbReference type="InterPro" id="IPR000719">
    <property type="entry name" value="Prot_kinase_dom"/>
</dbReference>
<dbReference type="STRING" id="174720.A0A0N5BIG0"/>
<dbReference type="SUPFAM" id="SSF55550">
    <property type="entry name" value="SH2 domain"/>
    <property type="match status" value="1"/>
</dbReference>
<accession>A0A0N5BIG0</accession>
<dbReference type="SMART" id="SM00252">
    <property type="entry name" value="SH2"/>
    <property type="match status" value="1"/>
</dbReference>
<dbReference type="InterPro" id="IPR000980">
    <property type="entry name" value="SH2"/>
</dbReference>
<organism evidence="13 14">
    <name type="scientific">Strongyloides papillosus</name>
    <name type="common">Intestinal threadworm</name>
    <dbReference type="NCBI Taxonomy" id="174720"/>
    <lineage>
        <taxon>Eukaryota</taxon>
        <taxon>Metazoa</taxon>
        <taxon>Ecdysozoa</taxon>
        <taxon>Nematoda</taxon>
        <taxon>Chromadorea</taxon>
        <taxon>Rhabditida</taxon>
        <taxon>Tylenchina</taxon>
        <taxon>Panagrolaimomorpha</taxon>
        <taxon>Strongyloidoidea</taxon>
        <taxon>Strongyloididae</taxon>
        <taxon>Strongyloides</taxon>
    </lineage>
</organism>
<feature type="compositionally biased region" description="Polar residues" evidence="10">
    <location>
        <begin position="27"/>
        <end position="58"/>
    </location>
</feature>
<evidence type="ECO:0000256" key="8">
    <source>
        <dbReference type="PROSITE-ProRule" id="PRU10141"/>
    </source>
</evidence>
<dbReference type="PROSITE" id="PS00107">
    <property type="entry name" value="PROTEIN_KINASE_ATP"/>
    <property type="match status" value="1"/>
</dbReference>
<dbReference type="PRINTS" id="PR00109">
    <property type="entry name" value="TYRKINASE"/>
</dbReference>
<sequence length="459" mass="52201">MRRRNNGSEKSVKHARSIKRNGRRKTSQTPVSGTPSEPTQTPGSSNNNGQNAGPGNVKNIQNDEWGLYMSQNLKCYYADVPIDEAEYLLKDIGDYLFRRAEINGKTEYLICVRHANGIVHVVMNRTPEGLFFIRKHIFARPHDLLHFHHANNIPVDDAVGFIKKPVEQQSYYLNAENIEIKQKIGEGAFGEVSEAVMRRIDGSFIKVACKNLKGFATKADREEFMKEFRFMNQFEHENIVKIYGVTLHSNPILMVLEMCYGGSLKSYLKSTPLPYKHLTKYCTDAARGLCYLSTRDVIHRDIAARNCLLGGNDEVKISDFGLSVISKEPVKAGKNQKIAIRWCAPETITTGFFQMKSDVWSYGILMWEIFNHCHNDPFPGKTNAEVKTLITAGDKPLDLPNDVPPNVLKCYSYCLYKEASYRPNFIEILKFLSSREEPPIPEEMKKAMTAKTCKLNVKR</sequence>
<dbReference type="PROSITE" id="PS00109">
    <property type="entry name" value="PROTEIN_KINASE_TYR"/>
    <property type="match status" value="1"/>
</dbReference>
<dbReference type="EC" id="2.7.10.2" evidence="9"/>
<evidence type="ECO:0000256" key="7">
    <source>
        <dbReference type="PROSITE-ProRule" id="PRU00191"/>
    </source>
</evidence>
<dbReference type="PROSITE" id="PS50001">
    <property type="entry name" value="SH2"/>
    <property type="match status" value="1"/>
</dbReference>
<dbReference type="AlphaFoldDB" id="A0A0N5BIG0"/>
<evidence type="ECO:0000256" key="6">
    <source>
        <dbReference type="ARBA" id="ARBA00051245"/>
    </source>
</evidence>
<comment type="similarity">
    <text evidence="9">Belongs to the protein kinase superfamily. Tyr protein kinase family.</text>
</comment>
<dbReference type="SUPFAM" id="SSF56112">
    <property type="entry name" value="Protein kinase-like (PK-like)"/>
    <property type="match status" value="1"/>
</dbReference>
<keyword evidence="13" id="KW-1185">Reference proteome</keyword>
<evidence type="ECO:0000256" key="2">
    <source>
        <dbReference type="ARBA" id="ARBA00022741"/>
    </source>
</evidence>
<evidence type="ECO:0000313" key="14">
    <source>
        <dbReference type="WBParaSite" id="SPAL_0000574400.1"/>
    </source>
</evidence>
<dbReference type="InterPro" id="IPR050198">
    <property type="entry name" value="Non-receptor_tyrosine_kinases"/>
</dbReference>
<evidence type="ECO:0000256" key="5">
    <source>
        <dbReference type="ARBA" id="ARBA00023137"/>
    </source>
</evidence>
<keyword evidence="2 8" id="KW-0547">Nucleotide-binding</keyword>
<evidence type="ECO:0000256" key="3">
    <source>
        <dbReference type="ARBA" id="ARBA00022777"/>
    </source>
</evidence>
<dbReference type="PANTHER" id="PTHR24418">
    <property type="entry name" value="TYROSINE-PROTEIN KINASE"/>
    <property type="match status" value="1"/>
</dbReference>
<dbReference type="Proteomes" id="UP000046392">
    <property type="component" value="Unplaced"/>
</dbReference>
<keyword evidence="5 9" id="KW-0829">Tyrosine-protein kinase</keyword>
<dbReference type="SMART" id="SM00219">
    <property type="entry name" value="TyrKc"/>
    <property type="match status" value="1"/>
</dbReference>
<feature type="domain" description="Protein kinase" evidence="12">
    <location>
        <begin position="178"/>
        <end position="440"/>
    </location>
</feature>
<dbReference type="InterPro" id="IPR036860">
    <property type="entry name" value="SH2_dom_sf"/>
</dbReference>
<keyword evidence="4 8" id="KW-0067">ATP-binding</keyword>
<reference evidence="14" key="1">
    <citation type="submission" date="2017-02" db="UniProtKB">
        <authorList>
            <consortium name="WormBaseParasite"/>
        </authorList>
    </citation>
    <scope>IDENTIFICATION</scope>
</reference>
<dbReference type="InterPro" id="IPR011009">
    <property type="entry name" value="Kinase-like_dom_sf"/>
</dbReference>
<dbReference type="CDD" id="cd00192">
    <property type="entry name" value="PTKc"/>
    <property type="match status" value="1"/>
</dbReference>
<evidence type="ECO:0000256" key="4">
    <source>
        <dbReference type="ARBA" id="ARBA00022840"/>
    </source>
</evidence>
<dbReference type="Gene3D" id="3.30.505.10">
    <property type="entry name" value="SH2 domain"/>
    <property type="match status" value="1"/>
</dbReference>
<evidence type="ECO:0000313" key="13">
    <source>
        <dbReference type="Proteomes" id="UP000046392"/>
    </source>
</evidence>
<proteinExistence type="inferred from homology"/>
<evidence type="ECO:0000256" key="1">
    <source>
        <dbReference type="ARBA" id="ARBA00022679"/>
    </source>
</evidence>
<evidence type="ECO:0000256" key="9">
    <source>
        <dbReference type="RuleBase" id="RU362096"/>
    </source>
</evidence>
<comment type="catalytic activity">
    <reaction evidence="6 9">
        <text>L-tyrosyl-[protein] + ATP = O-phospho-L-tyrosyl-[protein] + ADP + H(+)</text>
        <dbReference type="Rhea" id="RHEA:10596"/>
        <dbReference type="Rhea" id="RHEA-COMP:10136"/>
        <dbReference type="Rhea" id="RHEA-COMP:20101"/>
        <dbReference type="ChEBI" id="CHEBI:15378"/>
        <dbReference type="ChEBI" id="CHEBI:30616"/>
        <dbReference type="ChEBI" id="CHEBI:46858"/>
        <dbReference type="ChEBI" id="CHEBI:61978"/>
        <dbReference type="ChEBI" id="CHEBI:456216"/>
        <dbReference type="EC" id="2.7.10.2"/>
    </reaction>
</comment>
<feature type="region of interest" description="Disordered" evidence="10">
    <location>
        <begin position="1"/>
        <end position="58"/>
    </location>
</feature>
<dbReference type="InterPro" id="IPR017441">
    <property type="entry name" value="Protein_kinase_ATP_BS"/>
</dbReference>
<dbReference type="InterPro" id="IPR008266">
    <property type="entry name" value="Tyr_kinase_AS"/>
</dbReference>
<dbReference type="Pfam" id="PF07714">
    <property type="entry name" value="PK_Tyr_Ser-Thr"/>
    <property type="match status" value="1"/>
</dbReference>
<dbReference type="PROSITE" id="PS50011">
    <property type="entry name" value="PROTEIN_KINASE_DOM"/>
    <property type="match status" value="1"/>
</dbReference>
<dbReference type="Gene3D" id="1.10.510.10">
    <property type="entry name" value="Transferase(Phosphotransferase) domain 1"/>
    <property type="match status" value="1"/>
</dbReference>
<dbReference type="InterPro" id="IPR020635">
    <property type="entry name" value="Tyr_kinase_cat_dom"/>
</dbReference>
<evidence type="ECO:0000259" key="12">
    <source>
        <dbReference type="PROSITE" id="PS50011"/>
    </source>
</evidence>
<name>A0A0N5BIG0_STREA</name>
<dbReference type="GO" id="GO:0005524">
    <property type="term" value="F:ATP binding"/>
    <property type="evidence" value="ECO:0007669"/>
    <property type="project" value="UniProtKB-UniRule"/>
</dbReference>
<dbReference type="WBParaSite" id="SPAL_0000574400.1">
    <property type="protein sequence ID" value="SPAL_0000574400.1"/>
    <property type="gene ID" value="SPAL_0000574400"/>
</dbReference>